<dbReference type="InterPro" id="IPR038461">
    <property type="entry name" value="Schlafen_AlbA_2_dom_sf"/>
</dbReference>
<dbReference type="RefSeq" id="WP_109587510.1">
    <property type="nucleotide sequence ID" value="NZ_QGHD01000014.1"/>
</dbReference>
<comment type="caution">
    <text evidence="2">The sequence shown here is derived from an EMBL/GenBank/DDBJ whole genome shotgun (WGS) entry which is preliminary data.</text>
</comment>
<evidence type="ECO:0000259" key="1">
    <source>
        <dbReference type="Pfam" id="PF04326"/>
    </source>
</evidence>
<dbReference type="InterPro" id="IPR007421">
    <property type="entry name" value="Schlafen_AlbA_2_dom"/>
</dbReference>
<feature type="domain" description="Schlafen AlbA-2" evidence="1">
    <location>
        <begin position="16"/>
        <end position="142"/>
    </location>
</feature>
<evidence type="ECO:0000313" key="3">
    <source>
        <dbReference type="Proteomes" id="UP000245523"/>
    </source>
</evidence>
<gene>
    <name evidence="2" type="ORF">B0H50_1141</name>
</gene>
<dbReference type="Pfam" id="PF04326">
    <property type="entry name" value="SLFN_AlbA_2"/>
    <property type="match status" value="1"/>
</dbReference>
<accession>A0ABX5LK17</accession>
<protein>
    <submittedName>
        <fullName evidence="2">DNA-binding protein</fullName>
    </submittedName>
</protein>
<dbReference type="EMBL" id="QGHD01000014">
    <property type="protein sequence ID" value="PWK98194.1"/>
    <property type="molecule type" value="Genomic_DNA"/>
</dbReference>
<keyword evidence="3" id="KW-1185">Reference proteome</keyword>
<dbReference type="GO" id="GO:0003677">
    <property type="term" value="F:DNA binding"/>
    <property type="evidence" value="ECO:0007669"/>
    <property type="project" value="UniProtKB-KW"/>
</dbReference>
<sequence>MSLLDKVFQLIQSCREGLYWDFKECAYSINGDFVHDVLCMANSLSGCDKYIIMGVSDPKSGCEIKGLPKERKTQADYIDLLRNLQFADARPEIELRTFIFGEKEIDVLIVYECSLKPFYLTKQYEKVLPYHIYTRTLDSNTPKDKSADFGVVERMWRQRFNLDLPPKEKFEKILEDIPNWHIDVGNEENAYYEPSPEYQIVFSRPLKSRPARITIGKN</sequence>
<keyword evidence="2" id="KW-0238">DNA-binding</keyword>
<organism evidence="2 3">
    <name type="scientific">Hallerella porci</name>
    <dbReference type="NCBI Taxonomy" id="1945871"/>
    <lineage>
        <taxon>Bacteria</taxon>
        <taxon>Pseudomonadati</taxon>
        <taxon>Fibrobacterota</taxon>
        <taxon>Fibrobacteria</taxon>
        <taxon>Fibrobacterales</taxon>
        <taxon>Fibrobacteraceae</taxon>
        <taxon>Hallerella</taxon>
    </lineage>
</organism>
<dbReference type="Proteomes" id="UP000245523">
    <property type="component" value="Unassembled WGS sequence"/>
</dbReference>
<proteinExistence type="predicted"/>
<evidence type="ECO:0000313" key="2">
    <source>
        <dbReference type="EMBL" id="PWK98194.1"/>
    </source>
</evidence>
<reference evidence="2 3" key="1">
    <citation type="submission" date="2018-05" db="EMBL/GenBank/DDBJ databases">
        <title>Animal gut microbial communities from fecal samples from Wisconsin, USA.</title>
        <authorList>
            <person name="Neumann A."/>
        </authorList>
    </citation>
    <scope>NUCLEOTIDE SEQUENCE [LARGE SCALE GENOMIC DNA]</scope>
    <source>
        <strain evidence="2 3">UWS4</strain>
    </source>
</reference>
<dbReference type="Gene3D" id="3.30.950.30">
    <property type="entry name" value="Schlafen, AAA domain"/>
    <property type="match status" value="1"/>
</dbReference>
<name>A0ABX5LK17_9BACT</name>